<name>A0A2K8SU03_9NOSO</name>
<dbReference type="Proteomes" id="UP000232003">
    <property type="component" value="Chromosome"/>
</dbReference>
<accession>A0A2K8SU03</accession>
<dbReference type="EMBL" id="CP024785">
    <property type="protein sequence ID" value="AUB38868.1"/>
    <property type="molecule type" value="Genomic_DNA"/>
</dbReference>
<gene>
    <name evidence="1" type="ORF">COO91_04845</name>
</gene>
<evidence type="ECO:0000313" key="1">
    <source>
        <dbReference type="EMBL" id="AUB38868.1"/>
    </source>
</evidence>
<evidence type="ECO:0000313" key="2">
    <source>
        <dbReference type="Proteomes" id="UP000232003"/>
    </source>
</evidence>
<organism evidence="1 2">
    <name type="scientific">Nostoc flagelliforme CCNUN1</name>
    <dbReference type="NCBI Taxonomy" id="2038116"/>
    <lineage>
        <taxon>Bacteria</taxon>
        <taxon>Bacillati</taxon>
        <taxon>Cyanobacteriota</taxon>
        <taxon>Cyanophyceae</taxon>
        <taxon>Nostocales</taxon>
        <taxon>Nostocaceae</taxon>
        <taxon>Nostoc</taxon>
    </lineage>
</organism>
<reference evidence="1 2" key="1">
    <citation type="submission" date="2017-11" db="EMBL/GenBank/DDBJ databases">
        <title>Complete genome of a free-living desiccation-tolerant cyanobacterium and its photosynthetic adaptation to extreme terrestrial habitat.</title>
        <authorList>
            <person name="Shang J."/>
        </authorList>
    </citation>
    <scope>NUCLEOTIDE SEQUENCE [LARGE SCALE GENOMIC DNA]</scope>
    <source>
        <strain evidence="1 2">CCNUN1</strain>
    </source>
</reference>
<dbReference type="AlphaFoldDB" id="A0A2K8SU03"/>
<dbReference type="KEGG" id="nfl:COO91_04845"/>
<proteinExistence type="predicted"/>
<protein>
    <submittedName>
        <fullName evidence="1">Uncharacterized protein</fullName>
    </submittedName>
</protein>
<keyword evidence="2" id="KW-1185">Reference proteome</keyword>
<sequence length="40" mass="4683">MIRHFHWELGMGIRDYGLWIGLIQANFPTHQSPFPNTSLT</sequence>